<dbReference type="SUPFAM" id="SSF144232">
    <property type="entry name" value="HIT/MYND zinc finger-like"/>
    <property type="match status" value="1"/>
</dbReference>
<gene>
    <name evidence="7" type="ORF">Rhopal_001808-T1</name>
</gene>
<dbReference type="Gene3D" id="6.10.140.2220">
    <property type="match status" value="1"/>
</dbReference>
<keyword evidence="8" id="KW-1185">Reference proteome</keyword>
<protein>
    <recommendedName>
        <fullName evidence="6">MYND-type domain-containing protein</fullName>
    </recommendedName>
</protein>
<evidence type="ECO:0000259" key="6">
    <source>
        <dbReference type="PROSITE" id="PS50865"/>
    </source>
</evidence>
<evidence type="ECO:0000313" key="7">
    <source>
        <dbReference type="EMBL" id="GJN88837.1"/>
    </source>
</evidence>
<name>A0AAV5GIE9_9BASI</name>
<reference evidence="7 8" key="1">
    <citation type="submission" date="2021-12" db="EMBL/GenBank/DDBJ databases">
        <title>High titer production of polyol ester of fatty acids by Rhodotorula paludigena BS15 towards product separation-free biomass refinery.</title>
        <authorList>
            <person name="Mano J."/>
            <person name="Ono H."/>
            <person name="Tanaka T."/>
            <person name="Naito K."/>
            <person name="Sushida H."/>
            <person name="Ike M."/>
            <person name="Tokuyasu K."/>
            <person name="Kitaoka M."/>
        </authorList>
    </citation>
    <scope>NUCLEOTIDE SEQUENCE [LARGE SCALE GENOMIC DNA]</scope>
    <source>
        <strain evidence="7 8">BS15</strain>
    </source>
</reference>
<dbReference type="PROSITE" id="PS50865">
    <property type="entry name" value="ZF_MYND_2"/>
    <property type="match status" value="1"/>
</dbReference>
<dbReference type="AlphaFoldDB" id="A0AAV5GIE9"/>
<organism evidence="7 8">
    <name type="scientific">Rhodotorula paludigena</name>
    <dbReference type="NCBI Taxonomy" id="86838"/>
    <lineage>
        <taxon>Eukaryota</taxon>
        <taxon>Fungi</taxon>
        <taxon>Dikarya</taxon>
        <taxon>Basidiomycota</taxon>
        <taxon>Pucciniomycotina</taxon>
        <taxon>Microbotryomycetes</taxon>
        <taxon>Sporidiobolales</taxon>
        <taxon>Sporidiobolaceae</taxon>
        <taxon>Rhodotorula</taxon>
    </lineage>
</organism>
<dbReference type="Pfam" id="PF01753">
    <property type="entry name" value="zf-MYND"/>
    <property type="match status" value="1"/>
</dbReference>
<keyword evidence="1" id="KW-0479">Metal-binding</keyword>
<dbReference type="Proteomes" id="UP001342314">
    <property type="component" value="Unassembled WGS sequence"/>
</dbReference>
<dbReference type="InterPro" id="IPR002893">
    <property type="entry name" value="Znf_MYND"/>
</dbReference>
<keyword evidence="3" id="KW-0862">Zinc</keyword>
<evidence type="ECO:0000256" key="3">
    <source>
        <dbReference type="ARBA" id="ARBA00022833"/>
    </source>
</evidence>
<evidence type="ECO:0000256" key="4">
    <source>
        <dbReference type="PROSITE-ProRule" id="PRU00134"/>
    </source>
</evidence>
<feature type="region of interest" description="Disordered" evidence="5">
    <location>
        <begin position="259"/>
        <end position="294"/>
    </location>
</feature>
<accession>A0AAV5GIE9</accession>
<feature type="domain" description="MYND-type" evidence="6">
    <location>
        <begin position="9"/>
        <end position="44"/>
    </location>
</feature>
<sequence length="294" mass="32391">MEQLVQGVCLVCSKATKQKCSKCGEPFCSTKCQKALWPTHKWLCDKPKYIFTLAPLSQLELKQAKAVVSSMEDKMIEAMKNVDIAESDGWREGNYENLINDLADPACELSEPSRSAMIHEMHQLIRVGWLAKVVPDDSEKPISPWNDLCVTWGLFKHPVPEEGQASADAATGWESLGPSHFTLYNAFHRRMLVFWTLKHLQRQGKALPPTVELHQLNQLSEVRTMAACQAAANRKLAAQVVLNSAMMGFIDDITGGRNPDAATKLGLNPDGSLKKEDDDGAKEKNGAGANDSTA</sequence>
<dbReference type="GO" id="GO:0008270">
    <property type="term" value="F:zinc ion binding"/>
    <property type="evidence" value="ECO:0007669"/>
    <property type="project" value="UniProtKB-KW"/>
</dbReference>
<proteinExistence type="predicted"/>
<evidence type="ECO:0000256" key="1">
    <source>
        <dbReference type="ARBA" id="ARBA00022723"/>
    </source>
</evidence>
<dbReference type="EMBL" id="BQKY01000003">
    <property type="protein sequence ID" value="GJN88837.1"/>
    <property type="molecule type" value="Genomic_DNA"/>
</dbReference>
<evidence type="ECO:0000256" key="5">
    <source>
        <dbReference type="SAM" id="MobiDB-lite"/>
    </source>
</evidence>
<feature type="compositionally biased region" description="Basic and acidic residues" evidence="5">
    <location>
        <begin position="272"/>
        <end position="285"/>
    </location>
</feature>
<comment type="caution">
    <text evidence="7">The sequence shown here is derived from an EMBL/GenBank/DDBJ whole genome shotgun (WGS) entry which is preliminary data.</text>
</comment>
<keyword evidence="2 4" id="KW-0863">Zinc-finger</keyword>
<evidence type="ECO:0000313" key="8">
    <source>
        <dbReference type="Proteomes" id="UP001342314"/>
    </source>
</evidence>
<evidence type="ECO:0000256" key="2">
    <source>
        <dbReference type="ARBA" id="ARBA00022771"/>
    </source>
</evidence>